<name>L9JCJ5_TUPCH</name>
<proteinExistence type="predicted"/>
<reference evidence="2" key="1">
    <citation type="submission" date="2012-07" db="EMBL/GenBank/DDBJ databases">
        <title>Genome of the Chinese tree shrew, a rising model animal genetically related to primates.</title>
        <authorList>
            <person name="Zhang G."/>
            <person name="Fan Y."/>
            <person name="Yao Y."/>
            <person name="Huang Z."/>
        </authorList>
    </citation>
    <scope>NUCLEOTIDE SEQUENCE [LARGE SCALE GENOMIC DNA]</scope>
</reference>
<gene>
    <name evidence="1" type="ORF">TREES_T100011046</name>
</gene>
<protein>
    <submittedName>
        <fullName evidence="1">Uncharacterized protein</fullName>
    </submittedName>
</protein>
<dbReference type="AlphaFoldDB" id="L9JCJ5"/>
<keyword evidence="2" id="KW-1185">Reference proteome</keyword>
<reference evidence="2" key="2">
    <citation type="journal article" date="2013" name="Nat. Commun.">
        <title>Genome of the Chinese tree shrew.</title>
        <authorList>
            <person name="Fan Y."/>
            <person name="Huang Z.Y."/>
            <person name="Cao C.C."/>
            <person name="Chen C.S."/>
            <person name="Chen Y.X."/>
            <person name="Fan D.D."/>
            <person name="He J."/>
            <person name="Hou H.L."/>
            <person name="Hu L."/>
            <person name="Hu X.T."/>
            <person name="Jiang X.T."/>
            <person name="Lai R."/>
            <person name="Lang Y.S."/>
            <person name="Liang B."/>
            <person name="Liao S.G."/>
            <person name="Mu D."/>
            <person name="Ma Y.Y."/>
            <person name="Niu Y.Y."/>
            <person name="Sun X.Q."/>
            <person name="Xia J.Q."/>
            <person name="Xiao J."/>
            <person name="Xiong Z.Q."/>
            <person name="Xu L."/>
            <person name="Yang L."/>
            <person name="Zhang Y."/>
            <person name="Zhao W."/>
            <person name="Zhao X.D."/>
            <person name="Zheng Y.T."/>
            <person name="Zhou J.M."/>
            <person name="Zhu Y.B."/>
            <person name="Zhang G.J."/>
            <person name="Wang J."/>
            <person name="Yao Y.G."/>
        </authorList>
    </citation>
    <scope>NUCLEOTIDE SEQUENCE [LARGE SCALE GENOMIC DNA]</scope>
</reference>
<dbReference type="InParanoid" id="L9JCJ5"/>
<accession>L9JCJ5</accession>
<sequence length="156" mass="16780">MQIRLSEPPHTAHLCCQRLTQADCDTAEADCWWRLSPACLSGAPHDFSPRQDPADQEDPRFPQDSWLLLTSTSAQQGVTVGREQTRMASLSSENASSALEQASLASVYLTEPELPVSLHIPPTLGPPPDAKLCAFPAGCLVFPSASALRRGSQGIL</sequence>
<dbReference type="EMBL" id="KB321075">
    <property type="protein sequence ID" value="ELW48063.1"/>
    <property type="molecule type" value="Genomic_DNA"/>
</dbReference>
<dbReference type="Proteomes" id="UP000011518">
    <property type="component" value="Unassembled WGS sequence"/>
</dbReference>
<organism evidence="1 2">
    <name type="scientific">Tupaia chinensis</name>
    <name type="common">Chinese tree shrew</name>
    <name type="synonym">Tupaia belangeri chinensis</name>
    <dbReference type="NCBI Taxonomy" id="246437"/>
    <lineage>
        <taxon>Eukaryota</taxon>
        <taxon>Metazoa</taxon>
        <taxon>Chordata</taxon>
        <taxon>Craniata</taxon>
        <taxon>Vertebrata</taxon>
        <taxon>Euteleostomi</taxon>
        <taxon>Mammalia</taxon>
        <taxon>Eutheria</taxon>
        <taxon>Euarchontoglires</taxon>
        <taxon>Scandentia</taxon>
        <taxon>Tupaiidae</taxon>
        <taxon>Tupaia</taxon>
    </lineage>
</organism>
<evidence type="ECO:0000313" key="2">
    <source>
        <dbReference type="Proteomes" id="UP000011518"/>
    </source>
</evidence>
<evidence type="ECO:0000313" key="1">
    <source>
        <dbReference type="EMBL" id="ELW48063.1"/>
    </source>
</evidence>